<dbReference type="EMBL" id="BLIY01000017">
    <property type="protein sequence ID" value="GFE54872.1"/>
    <property type="molecule type" value="Genomic_DNA"/>
</dbReference>
<organism evidence="3 4">
    <name type="scientific">Babesia ovis</name>
    <dbReference type="NCBI Taxonomy" id="5869"/>
    <lineage>
        <taxon>Eukaryota</taxon>
        <taxon>Sar</taxon>
        <taxon>Alveolata</taxon>
        <taxon>Apicomplexa</taxon>
        <taxon>Aconoidasida</taxon>
        <taxon>Piroplasmida</taxon>
        <taxon>Babesiidae</taxon>
        <taxon>Babesia</taxon>
    </lineage>
</organism>
<name>A0A9W5TE13_BABOV</name>
<dbReference type="Gene3D" id="1.25.40.10">
    <property type="entry name" value="Tetratricopeptide repeat domain"/>
    <property type="match status" value="2"/>
</dbReference>
<dbReference type="InterPro" id="IPR011990">
    <property type="entry name" value="TPR-like_helical_dom_sf"/>
</dbReference>
<evidence type="ECO:0000313" key="4">
    <source>
        <dbReference type="Proteomes" id="UP001057455"/>
    </source>
</evidence>
<evidence type="ECO:0000313" key="3">
    <source>
        <dbReference type="EMBL" id="GFE54872.1"/>
    </source>
</evidence>
<feature type="compositionally biased region" description="Polar residues" evidence="2">
    <location>
        <begin position="1016"/>
        <end position="1027"/>
    </location>
</feature>
<feature type="region of interest" description="Disordered" evidence="2">
    <location>
        <begin position="1009"/>
        <end position="1043"/>
    </location>
</feature>
<feature type="compositionally biased region" description="Basic and acidic residues" evidence="2">
    <location>
        <begin position="1028"/>
        <end position="1038"/>
    </location>
</feature>
<dbReference type="Proteomes" id="UP001057455">
    <property type="component" value="Unassembled WGS sequence"/>
</dbReference>
<dbReference type="InterPro" id="IPR050767">
    <property type="entry name" value="Sel1_AlgK"/>
</dbReference>
<dbReference type="PANTHER" id="PTHR11102:SF160">
    <property type="entry name" value="ERAD-ASSOCIATED E3 UBIQUITIN-PROTEIN LIGASE COMPONENT HRD3"/>
    <property type="match status" value="1"/>
</dbReference>
<protein>
    <submittedName>
        <fullName evidence="3">Sel1 repeat-containing protein</fullName>
    </submittedName>
</protein>
<reference evidence="3" key="1">
    <citation type="submission" date="2019-12" db="EMBL/GenBank/DDBJ databases">
        <title>Genome sequence of Babesia ovis.</title>
        <authorList>
            <person name="Yamagishi J."/>
            <person name="Sevinc F."/>
            <person name="Xuan X."/>
        </authorList>
    </citation>
    <scope>NUCLEOTIDE SEQUENCE</scope>
    <source>
        <strain evidence="3">Selcuk</strain>
    </source>
</reference>
<comment type="caution">
    <text evidence="3">The sequence shown here is derived from an EMBL/GenBank/DDBJ whole genome shotgun (WGS) entry which is preliminary data.</text>
</comment>
<dbReference type="Pfam" id="PF08238">
    <property type="entry name" value="Sel1"/>
    <property type="match status" value="4"/>
</dbReference>
<gene>
    <name evidence="3" type="ORF">BaOVIS_022760</name>
</gene>
<dbReference type="OrthoDB" id="272077at2759"/>
<comment type="similarity">
    <text evidence="1">Belongs to the sel-1 family.</text>
</comment>
<sequence>MNIYILYASAVAAIGIDAVASVDWLPVSSTNKAIVPTVEEIELLQIESWISDRLTVREYGKFDMVEQDNGRLLRWGNSIVPRELEVMLHILNSPVLHDSLYNHMNIPRGILPHFQILGLPLQLPVGGTAHTLAIAMLRNDVSVLQQYTSFKPDKTNWPTYLDNEAAYTYLWRILSHQVRVRRNQAGEDPRDIRRFMNYLYRNEKNELLLFKFRVNLDREKHYKFLALISQWSVQRLPVHGRYLTILDRQLANIDRSNYAEELFDNIGHFSKYVNGHDSSRAPSVEDILALPLLKTGLTKDKSIDVESKQIAKVTLKLVYHLMAQMLEKHAIPAFVSLKSRKRALRVYGVSEVLKYVRINMNLYRISASKTVTFELDPSLDERVEIEEILFEASKNYQPYWSMKNDTLYNKSPDIKQPDAADRLNLLFHPERFLLRLLNIRTENINFQVIHDLLHRIIAPATPVRKHILFRPVDTCRVVHNLVDKVEEQYISLSPFVRERIVAKCRCLLAFLYLFGIPDRLGRLEMPGGWPRNIGSSLNYITEGIGASCGLCNAVLGFLSAIGYPPVMNNMYAWEGRRTNGEAAVYQMLVASNVPVHQKHTEYFDKTLLSYLSGHYKYDDASSLAVGYYLYSGIANPSRLLDDAKINSGIERSPNAIGSKCIDALPFVIEAAKSAMRTKTNISHEDGTEEFRSRRYAEFVKKLARMGDLDGLRVMGDFHFMGHEAGNIPVDVPRALEYWSMAAQNGDVTSALTMANHLIHVLNEENELESDIASNNIDSNDAGISEEQLQMNHTEREHLERATERYLRMAAHSNNIVAAATARFYMYRYGIGSEKDPVAAARNLQVSADRGDVTSQILMGHAYAGMLNDVTPPDGKNIFMALDYYRRAAKSGNIVATFNTAVLTLHGYDLKYNSSVERCKASFTLFHKVGRHSVFPSVVRILSTRAKRLGDGLGYTMLNMFLSEMGDPVAHIAAAKHFKFSNKLCYVDNVPLSEEEHQNIFSIRKAFGMPSGDHDTNGPSIGESSSDSVKLDNRQKDGEDVNPANKEIAGLNKTDGGILHAVNDIDAVTSSSCHLMYARRSANEANGGSPLLLAEALLERNPRESAEWMLEAKMRNESKATYLYAMMLEAGLGVSQDCAASYDYYRSMLDSKDTISRLLGFLCIQRARLLHVLHRWADVYSWFVLNFYDTPVVAQLLHKEYEPCKFAAPQWPAMVSKWELVVTVVFCSAVSIMASIYLKALGSSIGFPNFAPFATFGRHNDS</sequence>
<dbReference type="SUPFAM" id="SSF81901">
    <property type="entry name" value="HCP-like"/>
    <property type="match status" value="2"/>
</dbReference>
<dbReference type="PANTHER" id="PTHR11102">
    <property type="entry name" value="SEL-1-LIKE PROTEIN"/>
    <property type="match status" value="1"/>
</dbReference>
<proteinExistence type="inferred from homology"/>
<dbReference type="AlphaFoldDB" id="A0A9W5TE13"/>
<keyword evidence="4" id="KW-1185">Reference proteome</keyword>
<evidence type="ECO:0000256" key="2">
    <source>
        <dbReference type="SAM" id="MobiDB-lite"/>
    </source>
</evidence>
<accession>A0A9W5TE13</accession>
<dbReference type="InterPro" id="IPR006597">
    <property type="entry name" value="Sel1-like"/>
</dbReference>
<dbReference type="SMART" id="SM00671">
    <property type="entry name" value="SEL1"/>
    <property type="match status" value="4"/>
</dbReference>
<evidence type="ECO:0000256" key="1">
    <source>
        <dbReference type="ARBA" id="ARBA00038101"/>
    </source>
</evidence>